<dbReference type="Gene3D" id="3.20.20.140">
    <property type="entry name" value="Metal-dependent hydrolases"/>
    <property type="match status" value="1"/>
</dbReference>
<protein>
    <submittedName>
        <fullName evidence="1">Uncharacterized protein</fullName>
    </submittedName>
</protein>
<organism evidence="1 2">
    <name type="scientific">Wenzhouxiangella marina</name>
    <dbReference type="NCBI Taxonomy" id="1579979"/>
    <lineage>
        <taxon>Bacteria</taxon>
        <taxon>Pseudomonadati</taxon>
        <taxon>Pseudomonadota</taxon>
        <taxon>Gammaproteobacteria</taxon>
        <taxon>Chromatiales</taxon>
        <taxon>Wenzhouxiangellaceae</taxon>
        <taxon>Wenzhouxiangella</taxon>
    </lineage>
</organism>
<dbReference type="KEGG" id="wma:WM2015_2654"/>
<gene>
    <name evidence="1" type="ORF">WM2015_2654</name>
</gene>
<dbReference type="EMBL" id="CP012154">
    <property type="protein sequence ID" value="AKS43012.1"/>
    <property type="molecule type" value="Genomic_DNA"/>
</dbReference>
<dbReference type="AlphaFoldDB" id="A0A0K0XZF0"/>
<keyword evidence="2" id="KW-1185">Reference proteome</keyword>
<dbReference type="STRING" id="1579979.WM2015_2654"/>
<dbReference type="PANTHER" id="PTHR43135">
    <property type="entry name" value="ALPHA-D-RIBOSE 1-METHYLPHOSPHONATE 5-TRIPHOSPHATE DIPHOSPHATASE"/>
    <property type="match status" value="1"/>
</dbReference>
<dbReference type="PATRIC" id="fig|1579979.3.peg.2711"/>
<dbReference type="InterPro" id="IPR011059">
    <property type="entry name" value="Metal-dep_hydrolase_composite"/>
</dbReference>
<dbReference type="Gene3D" id="2.30.40.10">
    <property type="entry name" value="Urease, subunit C, domain 1"/>
    <property type="match status" value="1"/>
</dbReference>
<dbReference type="PANTHER" id="PTHR43135:SF3">
    <property type="entry name" value="ALPHA-D-RIBOSE 1-METHYLPHOSPHONATE 5-TRIPHOSPHATE DIPHOSPHATASE"/>
    <property type="match status" value="1"/>
</dbReference>
<dbReference type="Proteomes" id="UP000066624">
    <property type="component" value="Chromosome"/>
</dbReference>
<dbReference type="Pfam" id="PF01979">
    <property type="entry name" value="Amidohydro_1"/>
    <property type="match status" value="1"/>
</dbReference>
<dbReference type="InterPro" id="IPR051781">
    <property type="entry name" value="Metallo-dep_Hydrolase"/>
</dbReference>
<reference evidence="1 2" key="1">
    <citation type="submission" date="2015-07" db="EMBL/GenBank/DDBJ databases">
        <authorList>
            <person name="Noorani M."/>
        </authorList>
    </citation>
    <scope>NUCLEOTIDE SEQUENCE [LARGE SCALE GENOMIC DNA]</scope>
    <source>
        <strain evidence="1 2">KCTC 42284</strain>
    </source>
</reference>
<name>A0A0K0XZF0_9GAMM</name>
<evidence type="ECO:0000313" key="2">
    <source>
        <dbReference type="Proteomes" id="UP000066624"/>
    </source>
</evidence>
<dbReference type="SUPFAM" id="SSF51556">
    <property type="entry name" value="Metallo-dependent hydrolases"/>
    <property type="match status" value="1"/>
</dbReference>
<evidence type="ECO:0000313" key="1">
    <source>
        <dbReference type="EMBL" id="AKS43012.1"/>
    </source>
</evidence>
<dbReference type="RefSeq" id="WP_049726527.1">
    <property type="nucleotide sequence ID" value="NZ_CP012154.1"/>
</dbReference>
<dbReference type="GO" id="GO:0016810">
    <property type="term" value="F:hydrolase activity, acting on carbon-nitrogen (but not peptide) bonds"/>
    <property type="evidence" value="ECO:0007669"/>
    <property type="project" value="InterPro"/>
</dbReference>
<dbReference type="InterPro" id="IPR032466">
    <property type="entry name" value="Metal_Hydrolase"/>
</dbReference>
<accession>A0A0K0XZF0</accession>
<dbReference type="OrthoDB" id="9807210at2"/>
<proteinExistence type="predicted"/>
<dbReference type="InterPro" id="IPR006680">
    <property type="entry name" value="Amidohydro-rel"/>
</dbReference>
<sequence length="473" mass="51173">MKFTRTATALGVAVFASNSLAEAVLYHNFSRVDVIEQAIVEDSWMLVEDGIIQSLGEGALPAGFEAEARDMGGRYAMPGLIDAHAHITAGPHRLEVIDGRPTLTIESVDEITRFNALSALAHGVTTVRNPGGDTEANAHYDEHIASGEWTGPTALHAGRVIQPSPFGGSAFAHPDSREAWFAEARRQAEAGMRYFKLYVGLSEEELRTGIEAAHAHGLQAIAHLDQVSWTTALDAGIDGLEHALPTSADLLPEADRAAFEAMRPRGSVYLADWFRRVDFDSPEMQALFAILAERQTALNLTLLVNEMIARADALATVVDETDLATMHPDNWAATEQLMSMGASLWQAEDFEMAREALAKVREFARRLFEAGIPLMIGTDGNGSGPLMAKEMQLHRNAGIPAWDVLALATHRAAETMGLDRVGRIAPGFEADVAFLDADPVASFEALKAASAVIVDGRYYTRDALLAAAREFLD</sequence>
<dbReference type="SUPFAM" id="SSF51338">
    <property type="entry name" value="Composite domain of metallo-dependent hydrolases"/>
    <property type="match status" value="1"/>
</dbReference>